<dbReference type="Proteomes" id="UP001596143">
    <property type="component" value="Unassembled WGS sequence"/>
</dbReference>
<protein>
    <submittedName>
        <fullName evidence="1">Uncharacterized protein</fullName>
    </submittedName>
</protein>
<dbReference type="RefSeq" id="WP_270897510.1">
    <property type="nucleotide sequence ID" value="NZ_JBHSPF010000018.1"/>
</dbReference>
<accession>A0ABW0U7D8</accession>
<organism evidence="1 2">
    <name type="scientific">Aliibacillus thermotolerans</name>
    <dbReference type="NCBI Taxonomy" id="1834418"/>
    <lineage>
        <taxon>Bacteria</taxon>
        <taxon>Bacillati</taxon>
        <taxon>Bacillota</taxon>
        <taxon>Bacilli</taxon>
        <taxon>Bacillales</taxon>
        <taxon>Bacillaceae</taxon>
        <taxon>Aliibacillus</taxon>
    </lineage>
</organism>
<evidence type="ECO:0000313" key="1">
    <source>
        <dbReference type="EMBL" id="MFC5628246.1"/>
    </source>
</evidence>
<name>A0ABW0U7D8_9BACI</name>
<reference evidence="2" key="1">
    <citation type="journal article" date="2019" name="Int. J. Syst. Evol. Microbiol.">
        <title>The Global Catalogue of Microorganisms (GCM) 10K type strain sequencing project: providing services to taxonomists for standard genome sequencing and annotation.</title>
        <authorList>
            <consortium name="The Broad Institute Genomics Platform"/>
            <consortium name="The Broad Institute Genome Sequencing Center for Infectious Disease"/>
            <person name="Wu L."/>
            <person name="Ma J."/>
        </authorList>
    </citation>
    <scope>NUCLEOTIDE SEQUENCE [LARGE SCALE GENOMIC DNA]</scope>
    <source>
        <strain evidence="2">CGMCC 1.15790</strain>
    </source>
</reference>
<dbReference type="EMBL" id="JBHSPF010000018">
    <property type="protein sequence ID" value="MFC5628246.1"/>
    <property type="molecule type" value="Genomic_DNA"/>
</dbReference>
<proteinExistence type="predicted"/>
<evidence type="ECO:0000313" key="2">
    <source>
        <dbReference type="Proteomes" id="UP001596143"/>
    </source>
</evidence>
<comment type="caution">
    <text evidence="1">The sequence shown here is derived from an EMBL/GenBank/DDBJ whole genome shotgun (WGS) entry which is preliminary data.</text>
</comment>
<gene>
    <name evidence="1" type="ORF">ACFPTR_04970</name>
</gene>
<keyword evidence="2" id="KW-1185">Reference proteome</keyword>
<sequence>MLNKIKSAFDQQRERWSRETRERIKAYEEEEKMKSIQRMKKEEAMNQLLHRETEKYLETIHPSYLLHPDAEKILRQKLIAYGEGRSYFTFSLNSEVRLTQDFYKSDLIYFIRLLEKKGFVMKGNEERFVTTLLNKLSENNYLMYLDRYGNFVKENDTLQNALYKYLELVEEGHTYDSGRLDFLNKYLIYKGLLTPDFTKKKLKKMIKQLEKQYHDQYKLTRLEKRINDIS</sequence>